<dbReference type="SUPFAM" id="SSF47240">
    <property type="entry name" value="Ferritin-like"/>
    <property type="match status" value="1"/>
</dbReference>
<evidence type="ECO:0000313" key="7">
    <source>
        <dbReference type="Proteomes" id="UP000326202"/>
    </source>
</evidence>
<dbReference type="GO" id="GO:0030026">
    <property type="term" value="P:intracellular manganese ion homeostasis"/>
    <property type="evidence" value="ECO:0007669"/>
    <property type="project" value="InterPro"/>
</dbReference>
<evidence type="ECO:0000313" key="6">
    <source>
        <dbReference type="EMBL" id="QEX18199.1"/>
    </source>
</evidence>
<comment type="subcellular location">
    <subcellularLocation>
        <location evidence="1">Endomembrane system</location>
        <topology evidence="1">Multi-pass membrane protein</topology>
    </subcellularLocation>
</comment>
<reference evidence="6 7" key="1">
    <citation type="submission" date="2019-08" db="EMBL/GenBank/DDBJ databases">
        <title>Hyperibacter terrae gen. nov., sp. nov. and Hyperibacter viscosus sp. nov., two new members in the family Rhodospirillaceae isolated from the rhizosphere of Hypericum perforatum.</title>
        <authorList>
            <person name="Noviana Z."/>
        </authorList>
    </citation>
    <scope>NUCLEOTIDE SEQUENCE [LARGE SCALE GENOMIC DNA]</scope>
    <source>
        <strain evidence="6 7">R5913</strain>
    </source>
</reference>
<dbReference type="EMBL" id="CP042906">
    <property type="protein sequence ID" value="QEX18199.1"/>
    <property type="molecule type" value="Genomic_DNA"/>
</dbReference>
<name>A0A5J6MLE9_9PROT</name>
<dbReference type="CDD" id="cd02433">
    <property type="entry name" value="Nodulin-21_like_2"/>
    <property type="match status" value="1"/>
</dbReference>
<dbReference type="GO" id="GO:0005384">
    <property type="term" value="F:manganese ion transmembrane transporter activity"/>
    <property type="evidence" value="ECO:0007669"/>
    <property type="project" value="InterPro"/>
</dbReference>
<gene>
    <name evidence="6" type="ORF">FRZ44_35030</name>
</gene>
<dbReference type="InterPro" id="IPR009078">
    <property type="entry name" value="Ferritin-like_SF"/>
</dbReference>
<keyword evidence="7" id="KW-1185">Reference proteome</keyword>
<evidence type="ECO:0000256" key="2">
    <source>
        <dbReference type="ARBA" id="ARBA00022692"/>
    </source>
</evidence>
<protein>
    <recommendedName>
        <fullName evidence="8">Rubrerythrin family protein</fullName>
    </recommendedName>
</protein>
<feature type="transmembrane region" description="Helical" evidence="5">
    <location>
        <begin position="292"/>
        <end position="317"/>
    </location>
</feature>
<evidence type="ECO:0000256" key="3">
    <source>
        <dbReference type="ARBA" id="ARBA00022989"/>
    </source>
</evidence>
<evidence type="ECO:0000256" key="1">
    <source>
        <dbReference type="ARBA" id="ARBA00004127"/>
    </source>
</evidence>
<dbReference type="CDD" id="cd01044">
    <property type="entry name" value="Ferritin_CCC1_N"/>
    <property type="match status" value="1"/>
</dbReference>
<dbReference type="PANTHER" id="PTHR31851">
    <property type="entry name" value="FE(2+)/MN(2+) TRANSPORTER PCL1"/>
    <property type="match status" value="1"/>
</dbReference>
<dbReference type="GO" id="GO:0012505">
    <property type="term" value="C:endomembrane system"/>
    <property type="evidence" value="ECO:0007669"/>
    <property type="project" value="UniProtKB-SubCell"/>
</dbReference>
<evidence type="ECO:0000256" key="4">
    <source>
        <dbReference type="ARBA" id="ARBA00023136"/>
    </source>
</evidence>
<evidence type="ECO:0000256" key="5">
    <source>
        <dbReference type="SAM" id="Phobius"/>
    </source>
</evidence>
<sequence length="380" mass="39899">MTEQSVKPAASERRYRANLQGEVDGAQLYRSLADAEPDPKIAEVYRRLSAVEEAHGEFWERKLEGLGKRIRPLRAGWRTRALGWLARRFGPEFVLPVISGLERADVGSYDSQPDAVAGGLPQAERSHARILAAIAGGPKGGLPGSTLGRIEGRHRTGGNALRAAVLGANDGLVSNLSLVMGVAGATVDSHTLLITGLAGLVAGACSMAMGEWLSVNSARELYQQQIDTEAGELEQAPDEEKEEIILIYQAKGLDEKQARALADQLMANKDTALDTLVREELGIDPDELGGSAWTAAGTSFCLFAFGAVFPILGLFFLGAEAALLAGLIASGAALFAIGAGTSLFTGRGVLFSGFRQLLIGFAAAGVTFLIGRLVGVSLAG</sequence>
<dbReference type="InterPro" id="IPR039376">
    <property type="entry name" value="Ferritin_CCC1_N"/>
</dbReference>
<dbReference type="Pfam" id="PF01988">
    <property type="entry name" value="VIT1"/>
    <property type="match status" value="1"/>
</dbReference>
<dbReference type="KEGG" id="htq:FRZ44_35030"/>
<keyword evidence="3 5" id="KW-1133">Transmembrane helix</keyword>
<keyword evidence="2 5" id="KW-0812">Transmembrane</keyword>
<dbReference type="RefSeq" id="WP_151178385.1">
    <property type="nucleotide sequence ID" value="NZ_CP042906.1"/>
</dbReference>
<organism evidence="6 7">
    <name type="scientific">Hypericibacter terrae</name>
    <dbReference type="NCBI Taxonomy" id="2602015"/>
    <lineage>
        <taxon>Bacteria</taxon>
        <taxon>Pseudomonadati</taxon>
        <taxon>Pseudomonadota</taxon>
        <taxon>Alphaproteobacteria</taxon>
        <taxon>Rhodospirillales</taxon>
        <taxon>Dongiaceae</taxon>
        <taxon>Hypericibacter</taxon>
    </lineage>
</organism>
<feature type="transmembrane region" description="Helical" evidence="5">
    <location>
        <begin position="357"/>
        <end position="379"/>
    </location>
</feature>
<proteinExistence type="predicted"/>
<feature type="transmembrane region" description="Helical" evidence="5">
    <location>
        <begin position="323"/>
        <end position="345"/>
    </location>
</feature>
<dbReference type="OrthoDB" id="9789677at2"/>
<keyword evidence="4 5" id="KW-0472">Membrane</keyword>
<dbReference type="AlphaFoldDB" id="A0A5J6MLE9"/>
<dbReference type="Proteomes" id="UP000326202">
    <property type="component" value="Chromosome"/>
</dbReference>
<accession>A0A5J6MLE9</accession>
<dbReference type="InterPro" id="IPR008217">
    <property type="entry name" value="Ccc1_fam"/>
</dbReference>
<evidence type="ECO:0008006" key="8">
    <source>
        <dbReference type="Google" id="ProtNLM"/>
    </source>
</evidence>